<feature type="compositionally biased region" description="Basic and acidic residues" evidence="1">
    <location>
        <begin position="110"/>
        <end position="147"/>
    </location>
</feature>
<feature type="region of interest" description="Disordered" evidence="1">
    <location>
        <begin position="440"/>
        <end position="466"/>
    </location>
</feature>
<dbReference type="GO" id="GO:0005085">
    <property type="term" value="F:guanyl-nucleotide exchange factor activity"/>
    <property type="evidence" value="ECO:0007669"/>
    <property type="project" value="TreeGrafter"/>
</dbReference>
<accession>A0A1Y1ZAY4</accession>
<dbReference type="GO" id="GO:0006606">
    <property type="term" value="P:protein import into nucleus"/>
    <property type="evidence" value="ECO:0007669"/>
    <property type="project" value="TreeGrafter"/>
</dbReference>
<dbReference type="EMBL" id="MCFA01000110">
    <property type="protein sequence ID" value="ORY07264.1"/>
    <property type="molecule type" value="Genomic_DNA"/>
</dbReference>
<reference evidence="2 3" key="1">
    <citation type="submission" date="2016-07" db="EMBL/GenBank/DDBJ databases">
        <title>Pervasive Adenine N6-methylation of Active Genes in Fungi.</title>
        <authorList>
            <consortium name="DOE Joint Genome Institute"/>
            <person name="Mondo S.J."/>
            <person name="Dannebaum R.O."/>
            <person name="Kuo R.C."/>
            <person name="Labutti K."/>
            <person name="Haridas S."/>
            <person name="Kuo A."/>
            <person name="Salamov A."/>
            <person name="Ahrendt S.R."/>
            <person name="Lipzen A."/>
            <person name="Sullivan W."/>
            <person name="Andreopoulos W.B."/>
            <person name="Clum A."/>
            <person name="Lindquist E."/>
            <person name="Daum C."/>
            <person name="Ramamoorthy G.K."/>
            <person name="Gryganskyi A."/>
            <person name="Culley D."/>
            <person name="Magnuson J.K."/>
            <person name="James T.Y."/>
            <person name="O'Malley M.A."/>
            <person name="Stajich J.E."/>
            <person name="Spatafora J.W."/>
            <person name="Visel A."/>
            <person name="Grigoriev I.V."/>
        </authorList>
    </citation>
    <scope>NUCLEOTIDE SEQUENCE [LARGE SCALE GENOMIC DNA]</scope>
    <source>
        <strain evidence="2 3">CBS 115471</strain>
    </source>
</reference>
<dbReference type="PANTHER" id="PTHR15837:SF5">
    <property type="entry name" value="NYN DOMAIN-CONTAINING PROTEIN"/>
    <property type="match status" value="1"/>
</dbReference>
<feature type="region of interest" description="Disordered" evidence="1">
    <location>
        <begin position="81"/>
        <end position="226"/>
    </location>
</feature>
<name>A0A1Y1ZAY4_9PLEO</name>
<protein>
    <recommendedName>
        <fullName evidence="4">NYN domain-containing protein</fullName>
    </recommendedName>
</protein>
<evidence type="ECO:0008006" key="4">
    <source>
        <dbReference type="Google" id="ProtNLM"/>
    </source>
</evidence>
<feature type="compositionally biased region" description="Basic and acidic residues" evidence="1">
    <location>
        <begin position="175"/>
        <end position="184"/>
    </location>
</feature>
<comment type="caution">
    <text evidence="2">The sequence shown here is derived from an EMBL/GenBank/DDBJ whole genome shotgun (WGS) entry which is preliminary data.</text>
</comment>
<evidence type="ECO:0000313" key="2">
    <source>
        <dbReference type="EMBL" id="ORY07264.1"/>
    </source>
</evidence>
<feature type="region of interest" description="Disordered" evidence="1">
    <location>
        <begin position="29"/>
        <end position="54"/>
    </location>
</feature>
<dbReference type="CDD" id="cd18724">
    <property type="entry name" value="PIN_LabA-like"/>
    <property type="match status" value="1"/>
</dbReference>
<dbReference type="OrthoDB" id="5590473at2759"/>
<proteinExistence type="predicted"/>
<dbReference type="PANTHER" id="PTHR15837">
    <property type="entry name" value="RAN GUANINE NUCLEOTIDE RELEASE FACTOR"/>
    <property type="match status" value="1"/>
</dbReference>
<dbReference type="GO" id="GO:0031267">
    <property type="term" value="F:small GTPase binding"/>
    <property type="evidence" value="ECO:0007669"/>
    <property type="project" value="TreeGrafter"/>
</dbReference>
<dbReference type="AlphaFoldDB" id="A0A1Y1ZAY4"/>
<evidence type="ECO:0000313" key="3">
    <source>
        <dbReference type="Proteomes" id="UP000193144"/>
    </source>
</evidence>
<evidence type="ECO:0000256" key="1">
    <source>
        <dbReference type="SAM" id="MobiDB-lite"/>
    </source>
</evidence>
<dbReference type="Proteomes" id="UP000193144">
    <property type="component" value="Unassembled WGS sequence"/>
</dbReference>
<feature type="compositionally biased region" description="Basic and acidic residues" evidence="1">
    <location>
        <begin position="204"/>
        <end position="222"/>
    </location>
</feature>
<dbReference type="GO" id="GO:0005634">
    <property type="term" value="C:nucleus"/>
    <property type="evidence" value="ECO:0007669"/>
    <property type="project" value="TreeGrafter"/>
</dbReference>
<dbReference type="STRING" id="1231657.A0A1Y1ZAY4"/>
<gene>
    <name evidence="2" type="ORF">BCR34DRAFT_25701</name>
</gene>
<dbReference type="Gene3D" id="3.40.50.1010">
    <property type="entry name" value="5'-nuclease"/>
    <property type="match status" value="1"/>
</dbReference>
<organism evidence="2 3">
    <name type="scientific">Clohesyomyces aquaticus</name>
    <dbReference type="NCBI Taxonomy" id="1231657"/>
    <lineage>
        <taxon>Eukaryota</taxon>
        <taxon>Fungi</taxon>
        <taxon>Dikarya</taxon>
        <taxon>Ascomycota</taxon>
        <taxon>Pezizomycotina</taxon>
        <taxon>Dothideomycetes</taxon>
        <taxon>Pleosporomycetidae</taxon>
        <taxon>Pleosporales</taxon>
        <taxon>Lindgomycetaceae</taxon>
        <taxon>Clohesyomyces</taxon>
    </lineage>
</organism>
<dbReference type="InterPro" id="IPR007681">
    <property type="entry name" value="Mog1"/>
</dbReference>
<keyword evidence="3" id="KW-1185">Reference proteome</keyword>
<sequence length="744" mass="81497">MPSEPDDTSWGFGPALDLIGGFNTLDGASVFKNYAPDPTDSPEPSNPTAGEDDAALDLAGELPKLGDFSKIFDTLGVPRHAPSVAAEPEDFDTDASYHSDEPLSSPPAAREADAPERHQDKIDTALDDFTEIKLEPKVESPSDRGEPNKSPIILSRPLSKKEAKKQSNRLIQEANRLRNIEKREGKKQKPTAKQEKKAARKAQKALEHKVQEQSPTKDEPKQNAKTQGLPQLASGLIPSMIPGSVQIGQVGKATVAKPSITQEKTVVGIAPLAQPSPLHPGLLQLSTTSPDFIPQPGAMDVGPYFGELSAGSRYGGLPTPTLMGLYDQYRLSAPLTPGNGYGYGSSQIPTNPNRPHTQPTPVQHVPVTNIVNSLGPSQNPTYQNGLHMQSTPVHHVPVANVVNPLGPSFAPGPDSYVAAIQQTSTPMRYNLRSNSSAKVHQLPTTPLPGAPTLGVSSTPAPHCTSRILNTRSGEDRHEQLFLKIMRNFPDDKKWMVAPMQLSNNGMVPGGIHVIVDASNILIGFQEVLRQFRESLKQRGIRRVDISFDSLILLLERRRPVAKRVLAGSTKSAPPLPAFQMAKAVGYEVNIMERVLKTKELTDRDLFFQDVDTKGWDAAIKSRQSKPDESDSETGAFVATPQTIQKWVEQGVDELLHLKMLESVVDCWQAPSTMVIATGDAAPAEYSGGFMAQMERVLERGWKVELVSWRRQTSAAYRKPKFLKKWEAQFRIIELDEYLEELLDI</sequence>